<evidence type="ECO:0000313" key="2">
    <source>
        <dbReference type="Proteomes" id="UP000887013"/>
    </source>
</evidence>
<organism evidence="1 2">
    <name type="scientific">Nephila pilipes</name>
    <name type="common">Giant wood spider</name>
    <name type="synonym">Nephila maculata</name>
    <dbReference type="NCBI Taxonomy" id="299642"/>
    <lineage>
        <taxon>Eukaryota</taxon>
        <taxon>Metazoa</taxon>
        <taxon>Ecdysozoa</taxon>
        <taxon>Arthropoda</taxon>
        <taxon>Chelicerata</taxon>
        <taxon>Arachnida</taxon>
        <taxon>Araneae</taxon>
        <taxon>Araneomorphae</taxon>
        <taxon>Entelegynae</taxon>
        <taxon>Araneoidea</taxon>
        <taxon>Nephilidae</taxon>
        <taxon>Nephila</taxon>
    </lineage>
</organism>
<keyword evidence="2" id="KW-1185">Reference proteome</keyword>
<comment type="caution">
    <text evidence="1">The sequence shown here is derived from an EMBL/GenBank/DDBJ whole genome shotgun (WGS) entry which is preliminary data.</text>
</comment>
<evidence type="ECO:0000313" key="1">
    <source>
        <dbReference type="EMBL" id="GFT48798.1"/>
    </source>
</evidence>
<name>A0A8X6P345_NEPPI</name>
<dbReference type="EMBL" id="BMAW01016386">
    <property type="protein sequence ID" value="GFT48798.1"/>
    <property type="molecule type" value="Genomic_DNA"/>
</dbReference>
<dbReference type="Proteomes" id="UP000887013">
    <property type="component" value="Unassembled WGS sequence"/>
</dbReference>
<protein>
    <submittedName>
        <fullName evidence="1">Uncharacterized protein</fullName>
    </submittedName>
</protein>
<sequence>MRITPALFHPILTALEKFEPQSNLKDSDLHCSVWNYCIETYFAFRRITFPSKDWRIFFYPLEGERVDLSAAAEFQTLVQWVRRKEFDQSSYAVP</sequence>
<reference evidence="1" key="1">
    <citation type="submission" date="2020-08" db="EMBL/GenBank/DDBJ databases">
        <title>Multicomponent nature underlies the extraordinary mechanical properties of spider dragline silk.</title>
        <authorList>
            <person name="Kono N."/>
            <person name="Nakamura H."/>
            <person name="Mori M."/>
            <person name="Yoshida Y."/>
            <person name="Ohtoshi R."/>
            <person name="Malay A.D."/>
            <person name="Moran D.A.P."/>
            <person name="Tomita M."/>
            <person name="Numata K."/>
            <person name="Arakawa K."/>
        </authorList>
    </citation>
    <scope>NUCLEOTIDE SEQUENCE</scope>
</reference>
<proteinExistence type="predicted"/>
<accession>A0A8X6P345</accession>
<dbReference type="AlphaFoldDB" id="A0A8X6P345"/>
<gene>
    <name evidence="1" type="ORF">NPIL_359471</name>
</gene>